<dbReference type="SUPFAM" id="SSF140376">
    <property type="entry name" value="ChaB-like"/>
    <property type="match status" value="1"/>
</dbReference>
<evidence type="ECO:0000256" key="1">
    <source>
        <dbReference type="SAM" id="MobiDB-lite"/>
    </source>
</evidence>
<feature type="region of interest" description="Disordered" evidence="1">
    <location>
        <begin position="1"/>
        <end position="78"/>
    </location>
</feature>
<dbReference type="InterPro" id="IPR009317">
    <property type="entry name" value="ChaB"/>
</dbReference>
<dbReference type="InterPro" id="IPR037205">
    <property type="entry name" value="ChaB_sf"/>
</dbReference>
<proteinExistence type="predicted"/>
<dbReference type="AlphaFoldDB" id="A0A9E8Z9I1"/>
<dbReference type="Gene3D" id="1.10.1740.70">
    <property type="entry name" value="ChaB"/>
    <property type="match status" value="1"/>
</dbReference>
<evidence type="ECO:0000313" key="2">
    <source>
        <dbReference type="EMBL" id="WAL58791.1"/>
    </source>
</evidence>
<dbReference type="RefSeq" id="WP_268608223.1">
    <property type="nucleotide sequence ID" value="NZ_CP113797.1"/>
</dbReference>
<organism evidence="2 3">
    <name type="scientific">Thermocoleostomius sinensis A174</name>
    <dbReference type="NCBI Taxonomy" id="2016057"/>
    <lineage>
        <taxon>Bacteria</taxon>
        <taxon>Bacillati</taxon>
        <taxon>Cyanobacteriota</taxon>
        <taxon>Cyanophyceae</taxon>
        <taxon>Oculatellales</taxon>
        <taxon>Oculatellaceae</taxon>
        <taxon>Thermocoleostomius</taxon>
    </lineage>
</organism>
<protein>
    <submittedName>
        <fullName evidence="2">ChaB family protein</fullName>
    </submittedName>
</protein>
<reference evidence="2" key="1">
    <citation type="submission" date="2022-12" db="EMBL/GenBank/DDBJ databases">
        <title>Polyphasic identification of a Novel Hot-Spring Cyanobacterium Ocullathermofonsia sinensis gen nov. sp. nov. and Genomic Insights on its Adaptations to the Thermal Habitat.</title>
        <authorList>
            <person name="Daroch M."/>
            <person name="Tang J."/>
            <person name="Jiang Y."/>
        </authorList>
    </citation>
    <scope>NUCLEOTIDE SEQUENCE</scope>
    <source>
        <strain evidence="2">PKUAC-SCTA174</strain>
    </source>
</reference>
<feature type="compositionally biased region" description="Polar residues" evidence="1">
    <location>
        <begin position="1"/>
        <end position="15"/>
    </location>
</feature>
<sequence>MTANSSGSGQAQTNQTDHDRQDQTIGFEDQVEQRQKASQDQQATDNSPPNMQADESNMARQESSNALTMDTLPQDVKEVLPEEAQRLFLAAYNSIMASNNDEQTAAQVAWQTIELNEHYQRGEDGKWRRLPDNAGMHTPIHETSP</sequence>
<feature type="region of interest" description="Disordered" evidence="1">
    <location>
        <begin position="124"/>
        <end position="145"/>
    </location>
</feature>
<feature type="compositionally biased region" description="Polar residues" evidence="1">
    <location>
        <begin position="38"/>
        <end position="68"/>
    </location>
</feature>
<gene>
    <name evidence="2" type="ORF">OXH18_16610</name>
</gene>
<dbReference type="EMBL" id="CP113797">
    <property type="protein sequence ID" value="WAL58791.1"/>
    <property type="molecule type" value="Genomic_DNA"/>
</dbReference>
<dbReference type="KEGG" id="tsin:OXH18_16610"/>
<dbReference type="Proteomes" id="UP001163152">
    <property type="component" value="Chromosome"/>
</dbReference>
<evidence type="ECO:0000313" key="3">
    <source>
        <dbReference type="Proteomes" id="UP001163152"/>
    </source>
</evidence>
<accession>A0A9E8Z9I1</accession>
<dbReference type="Pfam" id="PF06150">
    <property type="entry name" value="ChaB"/>
    <property type="match status" value="1"/>
</dbReference>
<keyword evidence="3" id="KW-1185">Reference proteome</keyword>
<name>A0A9E8Z9I1_9CYAN</name>